<keyword evidence="4" id="KW-1185">Reference proteome</keyword>
<feature type="compositionally biased region" description="Basic and acidic residues" evidence="2">
    <location>
        <begin position="8"/>
        <end position="31"/>
    </location>
</feature>
<name>A0AAE0BRH8_9CHLO</name>
<feature type="compositionally biased region" description="Polar residues" evidence="2">
    <location>
        <begin position="392"/>
        <end position="403"/>
    </location>
</feature>
<gene>
    <name evidence="3" type="ORF">CYMTET_49444</name>
</gene>
<feature type="region of interest" description="Disordered" evidence="2">
    <location>
        <begin position="1"/>
        <end position="40"/>
    </location>
</feature>
<feature type="compositionally biased region" description="Basic and acidic residues" evidence="2">
    <location>
        <begin position="259"/>
        <end position="270"/>
    </location>
</feature>
<evidence type="ECO:0000256" key="1">
    <source>
        <dbReference type="SAM" id="Coils"/>
    </source>
</evidence>
<comment type="caution">
    <text evidence="3">The sequence shown here is derived from an EMBL/GenBank/DDBJ whole genome shotgun (WGS) entry which is preliminary data.</text>
</comment>
<feature type="region of interest" description="Disordered" evidence="2">
    <location>
        <begin position="217"/>
        <end position="236"/>
    </location>
</feature>
<feature type="compositionally biased region" description="Acidic residues" evidence="2">
    <location>
        <begin position="306"/>
        <end position="316"/>
    </location>
</feature>
<evidence type="ECO:0000256" key="2">
    <source>
        <dbReference type="SAM" id="MobiDB-lite"/>
    </source>
</evidence>
<feature type="region of interest" description="Disordered" evidence="2">
    <location>
        <begin position="241"/>
        <end position="531"/>
    </location>
</feature>
<feature type="coiled-coil region" evidence="1">
    <location>
        <begin position="49"/>
        <end position="83"/>
    </location>
</feature>
<protein>
    <submittedName>
        <fullName evidence="3">Uncharacterized protein</fullName>
    </submittedName>
</protein>
<reference evidence="3 4" key="1">
    <citation type="journal article" date="2015" name="Genome Biol. Evol.">
        <title>Comparative Genomics of a Bacterivorous Green Alga Reveals Evolutionary Causalities and Consequences of Phago-Mixotrophic Mode of Nutrition.</title>
        <authorList>
            <person name="Burns J.A."/>
            <person name="Paasch A."/>
            <person name="Narechania A."/>
            <person name="Kim E."/>
        </authorList>
    </citation>
    <scope>NUCLEOTIDE SEQUENCE [LARGE SCALE GENOMIC DNA]</scope>
    <source>
        <strain evidence="3 4">PLY_AMNH</strain>
    </source>
</reference>
<feature type="compositionally biased region" description="Pro residues" evidence="2">
    <location>
        <begin position="197"/>
        <end position="208"/>
    </location>
</feature>
<accession>A0AAE0BRH8</accession>
<dbReference type="EMBL" id="LGRX02033563">
    <property type="protein sequence ID" value="KAK3240735.1"/>
    <property type="molecule type" value="Genomic_DNA"/>
</dbReference>
<feature type="compositionally biased region" description="Acidic residues" evidence="2">
    <location>
        <begin position="351"/>
        <end position="366"/>
    </location>
</feature>
<feature type="region of interest" description="Disordered" evidence="2">
    <location>
        <begin position="135"/>
        <end position="209"/>
    </location>
</feature>
<dbReference type="AlphaFoldDB" id="A0AAE0BRH8"/>
<evidence type="ECO:0000313" key="3">
    <source>
        <dbReference type="EMBL" id="KAK3240735.1"/>
    </source>
</evidence>
<proteinExistence type="predicted"/>
<dbReference type="Proteomes" id="UP001190700">
    <property type="component" value="Unassembled WGS sequence"/>
</dbReference>
<feature type="compositionally biased region" description="Basic and acidic residues" evidence="2">
    <location>
        <begin position="500"/>
        <end position="520"/>
    </location>
</feature>
<feature type="compositionally biased region" description="Basic and acidic residues" evidence="2">
    <location>
        <begin position="462"/>
        <end position="477"/>
    </location>
</feature>
<sequence>METSPSSRPEERKPTGKSKDSVAPPELRECDMTSADAAPDPQALKVWYKNEQQQIRDEYVKAANALRQQYDQHLQTLQKVYAQGRAMLAQNPAAGAEVLVPAMTAAALQARQHQQLPAPGVPPSKRGVGRGLLAAGARTRPCVRERSPLSRAPSGPAAPRKGSAEEVGASGAPPEAPLHRMMSPPPPPFPASTSASTPPPRAKSPLPLPALRLLAQELLPSTRKGSLPRPDSWEDIGRALNITPQVAPKGRGSEPLATSHKEAAEQREDMQVEVGEFGETLPPQCLSTRKEDGAGAPGAPQRDAVEQEEEEEEEVFAQDGDKVSLENAHCDSALVEDKPRDQEPRAQGVSNEDEEEVFAQDGEEVTLDNAHSEMSPVPVGFRRGDSMEMSDAPSSESASTTGSQRRRRRSTIGEDAFAEALAMEEASAVESAGQPVKKLKISSPTEEGSETETPKLFGRMKPIKEKPANDTAVEKALDIATTSRLPPRGRPASARAKKLTRVDSLKMWLEDEKNGSEERQAGTGPESELRA</sequence>
<evidence type="ECO:0000313" key="4">
    <source>
        <dbReference type="Proteomes" id="UP001190700"/>
    </source>
</evidence>
<organism evidence="3 4">
    <name type="scientific">Cymbomonas tetramitiformis</name>
    <dbReference type="NCBI Taxonomy" id="36881"/>
    <lineage>
        <taxon>Eukaryota</taxon>
        <taxon>Viridiplantae</taxon>
        <taxon>Chlorophyta</taxon>
        <taxon>Pyramimonadophyceae</taxon>
        <taxon>Pyramimonadales</taxon>
        <taxon>Pyramimonadaceae</taxon>
        <taxon>Cymbomonas</taxon>
    </lineage>
</organism>
<keyword evidence="1" id="KW-0175">Coiled coil</keyword>
<feature type="compositionally biased region" description="Basic and acidic residues" evidence="2">
    <location>
        <begin position="335"/>
        <end position="344"/>
    </location>
</feature>